<evidence type="ECO:0000256" key="3">
    <source>
        <dbReference type="ARBA" id="ARBA00022801"/>
    </source>
</evidence>
<dbReference type="InterPro" id="IPR001650">
    <property type="entry name" value="Helicase_C-like"/>
</dbReference>
<dbReference type="Gene3D" id="3.40.50.2020">
    <property type="match status" value="1"/>
</dbReference>
<dbReference type="SMART" id="SM00490">
    <property type="entry name" value="HELICc"/>
    <property type="match status" value="1"/>
</dbReference>
<dbReference type="InterPro" id="IPR029057">
    <property type="entry name" value="PRTase-like"/>
</dbReference>
<keyword evidence="2" id="KW-0547">Nucleotide-binding</keyword>
<keyword evidence="13" id="KW-1185">Reference proteome</keyword>
<dbReference type="RefSeq" id="WP_265282770.1">
    <property type="nucleotide sequence ID" value="NZ_QZCW01000003.1"/>
</dbReference>
<dbReference type="InterPro" id="IPR011545">
    <property type="entry name" value="DEAD/DEAH_box_helicase_dom"/>
</dbReference>
<dbReference type="InterPro" id="IPR014001">
    <property type="entry name" value="Helicase_ATP-bd"/>
</dbReference>
<keyword evidence="5" id="KW-0067">ATP-binding</keyword>
<accession>A0ABT3KWZ7</accession>
<dbReference type="SUPFAM" id="SSF52540">
    <property type="entry name" value="P-loop containing nucleoside triphosphate hydrolases"/>
    <property type="match status" value="1"/>
</dbReference>
<reference evidence="13" key="1">
    <citation type="submission" date="2023-07" db="EMBL/GenBank/DDBJ databases">
        <title>Verminephrobacter genomes.</title>
        <authorList>
            <person name="Lund M.B."/>
        </authorList>
    </citation>
    <scope>NUCLEOTIDE SEQUENCE [LARGE SCALE GENOMIC DNA]</scope>
    <source>
        <strain evidence="13">AtM5-05</strain>
    </source>
</reference>
<comment type="similarity">
    <text evidence="1">Belongs to the helicase family. RecQ subfamily.</text>
</comment>
<dbReference type="InterPro" id="IPR002464">
    <property type="entry name" value="DNA/RNA_helicase_DEAH_CS"/>
</dbReference>
<evidence type="ECO:0000256" key="6">
    <source>
        <dbReference type="ARBA" id="ARBA00023125"/>
    </source>
</evidence>
<dbReference type="PROSITE" id="PS51192">
    <property type="entry name" value="HELICASE_ATP_BIND_1"/>
    <property type="match status" value="1"/>
</dbReference>
<comment type="catalytic activity">
    <reaction evidence="8">
        <text>Couples ATP hydrolysis with the unwinding of duplex DNA by translocating in the 3'-5' direction.</text>
        <dbReference type="EC" id="5.6.2.4"/>
    </reaction>
</comment>
<keyword evidence="3 12" id="KW-0378">Hydrolase</keyword>
<dbReference type="PROSITE" id="PS00690">
    <property type="entry name" value="DEAH_ATP_HELICASE"/>
    <property type="match status" value="1"/>
</dbReference>
<dbReference type="Gene3D" id="3.40.50.300">
    <property type="entry name" value="P-loop containing nucleotide triphosphate hydrolases"/>
    <property type="match status" value="2"/>
</dbReference>
<dbReference type="GO" id="GO:0016787">
    <property type="term" value="F:hydrolase activity"/>
    <property type="evidence" value="ECO:0007669"/>
    <property type="project" value="UniProtKB-KW"/>
</dbReference>
<evidence type="ECO:0000256" key="5">
    <source>
        <dbReference type="ARBA" id="ARBA00022840"/>
    </source>
</evidence>
<evidence type="ECO:0000313" key="12">
    <source>
        <dbReference type="EMBL" id="MCW5322537.1"/>
    </source>
</evidence>
<dbReference type="EMBL" id="QZCW01000003">
    <property type="protein sequence ID" value="MCW5322537.1"/>
    <property type="molecule type" value="Genomic_DNA"/>
</dbReference>
<gene>
    <name evidence="12" type="ORF">D5039_15665</name>
</gene>
<evidence type="ECO:0000256" key="2">
    <source>
        <dbReference type="ARBA" id="ARBA00022741"/>
    </source>
</evidence>
<evidence type="ECO:0000313" key="13">
    <source>
        <dbReference type="Proteomes" id="UP001208935"/>
    </source>
</evidence>
<dbReference type="PANTHER" id="PTHR13710">
    <property type="entry name" value="DNA HELICASE RECQ FAMILY MEMBER"/>
    <property type="match status" value="1"/>
</dbReference>
<comment type="caution">
    <text evidence="12">The sequence shown here is derived from an EMBL/GenBank/DDBJ whole genome shotgun (WGS) entry which is preliminary data.</text>
</comment>
<dbReference type="Pfam" id="PF00271">
    <property type="entry name" value="Helicase_C"/>
    <property type="match status" value="1"/>
</dbReference>
<dbReference type="InterPro" id="IPR004589">
    <property type="entry name" value="DNA_helicase_ATP-dep_RecQ"/>
</dbReference>
<keyword evidence="4 12" id="KW-0347">Helicase</keyword>
<dbReference type="CDD" id="cd06223">
    <property type="entry name" value="PRTases_typeI"/>
    <property type="match status" value="1"/>
</dbReference>
<dbReference type="SUPFAM" id="SSF53271">
    <property type="entry name" value="PRTase-like"/>
    <property type="match status" value="1"/>
</dbReference>
<feature type="domain" description="Helicase C-terminal" evidence="11">
    <location>
        <begin position="233"/>
        <end position="382"/>
    </location>
</feature>
<dbReference type="PROSITE" id="PS51194">
    <property type="entry name" value="HELICASE_CTER"/>
    <property type="match status" value="1"/>
</dbReference>
<dbReference type="SMART" id="SM00487">
    <property type="entry name" value="DEXDc"/>
    <property type="match status" value="1"/>
</dbReference>
<evidence type="ECO:0000256" key="8">
    <source>
        <dbReference type="ARBA" id="ARBA00034617"/>
    </source>
</evidence>
<evidence type="ECO:0000259" key="11">
    <source>
        <dbReference type="PROSITE" id="PS51194"/>
    </source>
</evidence>
<dbReference type="InterPro" id="IPR027417">
    <property type="entry name" value="P-loop_NTPase"/>
</dbReference>
<evidence type="ECO:0000256" key="7">
    <source>
        <dbReference type="ARBA" id="ARBA00023235"/>
    </source>
</evidence>
<evidence type="ECO:0000259" key="10">
    <source>
        <dbReference type="PROSITE" id="PS51192"/>
    </source>
</evidence>
<dbReference type="EC" id="5.6.2.4" evidence="9"/>
<evidence type="ECO:0000256" key="9">
    <source>
        <dbReference type="ARBA" id="ARBA00034808"/>
    </source>
</evidence>
<name>A0ABT3KWZ7_9BURK</name>
<dbReference type="PANTHER" id="PTHR13710:SF105">
    <property type="entry name" value="ATP-DEPENDENT DNA HELICASE Q1"/>
    <property type="match status" value="1"/>
</dbReference>
<proteinExistence type="inferred from homology"/>
<dbReference type="NCBIfam" id="TIGR00614">
    <property type="entry name" value="recQ_fam"/>
    <property type="match status" value="1"/>
</dbReference>
<dbReference type="InterPro" id="IPR000836">
    <property type="entry name" value="PRTase_dom"/>
</dbReference>
<sequence>MTYDPQRALELLRIGSGRADASFREGQEDAIRRIVDGRARLLVVQKTGWGKSFVYFIATKLLRDGGNGPALLISPLLALMRNQIAAAQRMGVRAAAIHSENKDDWPQVEAKLARGEIDILLISPERLANEHFRTQVLAGIAAQISLLVIDEAHCISDWGHDFRPHYRLLERMVKTLPPNLRLLATTATANQRVMDDLVAVLGPNLDVSRGDLNRTSLFLQTIRLRSQAERLAWLAEQLATLQGHGIIYTLTVRDANQVADWLKTRGFHVEAYTGETGARREALEQALLSNGVKALVATTALGMGYDKPDLAFVIHYQMPGSVVAYYQQVGRAGRALDSAYGVLLSGQEESDITDWFIRSAFPTRQEVADVLGALEEEENGLSVLELLGRVNLSRGRVDKTIALLSLEAPAPIAKQGRKWQLTAAPLSEGFWERAKRLTDLRREEHRQMQDYVSLSFGEHMGFLMGALDGDRRVVTQPALAPLPTTVDATLVRDAIAFLRRTSLPIEPRKRWPVGGMPRYGVKGRIAADHLAQPGRALCVWGDAGWGGLIRQGKYDDGQFSDDLVGACVEMVRAWKPQPEPTWVTCVPSLRHPDLVPHFARRLAAALGLPLHRIIAKTDARPEQKTMANSTQQARNIDGSLALNGEPVPDGPVLLVDDMVDSRWTLTVAAWLLREGASGVVWPVALAQTGPTEPDE</sequence>
<feature type="domain" description="Helicase ATP-binding" evidence="10">
    <location>
        <begin position="32"/>
        <end position="207"/>
    </location>
</feature>
<dbReference type="Pfam" id="PF00270">
    <property type="entry name" value="DEAD"/>
    <property type="match status" value="1"/>
</dbReference>
<evidence type="ECO:0000256" key="4">
    <source>
        <dbReference type="ARBA" id="ARBA00022806"/>
    </source>
</evidence>
<evidence type="ECO:0000256" key="1">
    <source>
        <dbReference type="ARBA" id="ARBA00005446"/>
    </source>
</evidence>
<dbReference type="Proteomes" id="UP001208935">
    <property type="component" value="Unassembled WGS sequence"/>
</dbReference>
<keyword evidence="6" id="KW-0238">DNA-binding</keyword>
<keyword evidence="7" id="KW-0413">Isomerase</keyword>
<organism evidence="12 13">
    <name type="scientific">Verminephrobacter aporrectodeae subsp. tuberculatae</name>
    <dbReference type="NCBI Taxonomy" id="1110392"/>
    <lineage>
        <taxon>Bacteria</taxon>
        <taxon>Pseudomonadati</taxon>
        <taxon>Pseudomonadota</taxon>
        <taxon>Betaproteobacteria</taxon>
        <taxon>Burkholderiales</taxon>
        <taxon>Comamonadaceae</taxon>
        <taxon>Verminephrobacter</taxon>
    </lineage>
</organism>
<dbReference type="GO" id="GO:0003678">
    <property type="term" value="F:DNA helicase activity"/>
    <property type="evidence" value="ECO:0007669"/>
    <property type="project" value="UniProtKB-EC"/>
</dbReference>
<protein>
    <recommendedName>
        <fullName evidence="9">DNA 3'-5' helicase</fullName>
        <ecNumber evidence="9">5.6.2.4</ecNumber>
    </recommendedName>
</protein>